<reference evidence="2" key="2">
    <citation type="submission" date="2018-05" db="EMBL/GenBank/DDBJ databases">
        <title>OgluRS3 (Oryza glumaepatula Reference Sequence Version 3).</title>
        <authorList>
            <person name="Zhang J."/>
            <person name="Kudrna D."/>
            <person name="Lee S."/>
            <person name="Talag J."/>
            <person name="Welchert J."/>
            <person name="Wing R.A."/>
        </authorList>
    </citation>
    <scope>NUCLEOTIDE SEQUENCE [LARGE SCALE GENOMIC DNA]</scope>
</reference>
<evidence type="ECO:0008006" key="4">
    <source>
        <dbReference type="Google" id="ProtNLM"/>
    </source>
</evidence>
<keyword evidence="3" id="KW-1185">Reference proteome</keyword>
<keyword evidence="1" id="KW-0732">Signal</keyword>
<sequence length="62" mass="6476">MAALLAVVCLLRSSISCVATVDAATDNRHSCVVSAVAARPPIPALPASSRERKQREGLGFQI</sequence>
<proteinExistence type="predicted"/>
<evidence type="ECO:0000313" key="2">
    <source>
        <dbReference type="EnsemblPlants" id="OGLUM07G07410.1"/>
    </source>
</evidence>
<evidence type="ECO:0000256" key="1">
    <source>
        <dbReference type="SAM" id="SignalP"/>
    </source>
</evidence>
<dbReference type="EnsemblPlants" id="OGLUM07G07410.1">
    <property type="protein sequence ID" value="OGLUM07G07410.1"/>
    <property type="gene ID" value="OGLUM07G07410"/>
</dbReference>
<protein>
    <recommendedName>
        <fullName evidence="4">Secreted protein</fullName>
    </recommendedName>
</protein>
<reference evidence="2" key="1">
    <citation type="submission" date="2015-04" db="UniProtKB">
        <authorList>
            <consortium name="EnsemblPlants"/>
        </authorList>
    </citation>
    <scope>IDENTIFICATION</scope>
</reference>
<feature type="signal peptide" evidence="1">
    <location>
        <begin position="1"/>
        <end position="19"/>
    </location>
</feature>
<organism evidence="2">
    <name type="scientific">Oryza glumipatula</name>
    <dbReference type="NCBI Taxonomy" id="40148"/>
    <lineage>
        <taxon>Eukaryota</taxon>
        <taxon>Viridiplantae</taxon>
        <taxon>Streptophyta</taxon>
        <taxon>Embryophyta</taxon>
        <taxon>Tracheophyta</taxon>
        <taxon>Spermatophyta</taxon>
        <taxon>Magnoliopsida</taxon>
        <taxon>Liliopsida</taxon>
        <taxon>Poales</taxon>
        <taxon>Poaceae</taxon>
        <taxon>BOP clade</taxon>
        <taxon>Oryzoideae</taxon>
        <taxon>Oryzeae</taxon>
        <taxon>Oryzinae</taxon>
        <taxon>Oryza</taxon>
    </lineage>
</organism>
<feature type="chain" id="PRO_5002353776" description="Secreted protein" evidence="1">
    <location>
        <begin position="20"/>
        <end position="62"/>
    </location>
</feature>
<dbReference type="Gramene" id="OGLUM07G07410.1">
    <property type="protein sequence ID" value="OGLUM07G07410.1"/>
    <property type="gene ID" value="OGLUM07G07410"/>
</dbReference>
<evidence type="ECO:0000313" key="3">
    <source>
        <dbReference type="Proteomes" id="UP000026961"/>
    </source>
</evidence>
<dbReference type="Proteomes" id="UP000026961">
    <property type="component" value="Chromosome 7"/>
</dbReference>
<accession>A0A0E0AHG5</accession>
<dbReference type="AlphaFoldDB" id="A0A0E0AHG5"/>
<name>A0A0E0AHG5_9ORYZ</name>
<dbReference type="HOGENOM" id="CLU_2907792_0_0_1"/>